<dbReference type="Proteomes" id="UP001057702">
    <property type="component" value="Unassembled WGS sequence"/>
</dbReference>
<proteinExistence type="predicted"/>
<evidence type="ECO:0000259" key="2">
    <source>
        <dbReference type="Pfam" id="PF02470"/>
    </source>
</evidence>
<keyword evidence="1" id="KW-0472">Membrane</keyword>
<evidence type="ECO:0000313" key="4">
    <source>
        <dbReference type="Proteomes" id="UP001057702"/>
    </source>
</evidence>
<gene>
    <name evidence="3" type="ORF">NGB36_00900</name>
</gene>
<protein>
    <submittedName>
        <fullName evidence="3">MlaD family protein</fullName>
    </submittedName>
</protein>
<comment type="caution">
    <text evidence="3">The sequence shown here is derived from an EMBL/GenBank/DDBJ whole genome shotgun (WGS) entry which is preliminary data.</text>
</comment>
<dbReference type="PANTHER" id="PTHR33371">
    <property type="entry name" value="INTERMEMBRANE PHOSPHOLIPID TRANSPORT SYSTEM BINDING PROTEIN MLAD-RELATED"/>
    <property type="match status" value="1"/>
</dbReference>
<keyword evidence="1" id="KW-1133">Transmembrane helix</keyword>
<dbReference type="InterPro" id="IPR052336">
    <property type="entry name" value="MlaD_Phospholipid_Transporter"/>
</dbReference>
<dbReference type="PANTHER" id="PTHR33371:SF4">
    <property type="entry name" value="INTERMEMBRANE PHOSPHOLIPID TRANSPORT SYSTEM BINDING PROTEIN MLAD"/>
    <property type="match status" value="1"/>
</dbReference>
<evidence type="ECO:0000313" key="3">
    <source>
        <dbReference type="EMBL" id="MCQ4079209.1"/>
    </source>
</evidence>
<feature type="transmembrane region" description="Helical" evidence="1">
    <location>
        <begin position="20"/>
        <end position="41"/>
    </location>
</feature>
<dbReference type="RefSeq" id="WP_255918061.1">
    <property type="nucleotide sequence ID" value="NZ_JANFNG010000001.1"/>
</dbReference>
<dbReference type="InterPro" id="IPR003399">
    <property type="entry name" value="Mce/MlaD"/>
</dbReference>
<keyword evidence="1" id="KW-0812">Transmembrane</keyword>
<accession>A0ABT1PNG0</accession>
<name>A0ABT1PNG0_9ACTN</name>
<keyword evidence="4" id="KW-1185">Reference proteome</keyword>
<feature type="domain" description="Mce/MlaD" evidence="2">
    <location>
        <begin position="53"/>
        <end position="133"/>
    </location>
</feature>
<evidence type="ECO:0000256" key="1">
    <source>
        <dbReference type="SAM" id="Phobius"/>
    </source>
</evidence>
<sequence length="448" mass="47378">MRLIWTLFGRRGAGPTAPRLSPFKLGVVCIVVVLVAGILVLNRNYLSTTLRSGQTFRIHFARDYRLQPDLSQVKVNFVPVGVVTDVQREPDNSALVTVKVDNGITEKIRTDPTAVIRPTTLLGGNYFVDLIPGGAPGAFSGTIPQDHTRLPVELGQVAQALPPPALSGLQHTVGDLDQTLRDGGGTELDKLLADAPGALRPAGQVLSAAQGTHPDTDLTNLVSGLETTASVLTARQGQLDSVVTNLHTTTSVLSDNRDAIARTIADLPSTLNTARTGLQDLDTTLGKLRDTADSARPAVQQLNPTLQHLDPVLVRTAPFVTRLNGLLVDAQPLVQQLVPASQQSTSVLDNLRGPVLDRVNGPIKHFILSPYKGTGPYATSTTDQPMYKELAGAVANLDKTSSLLDANGYAIAIQVGFGLGSAGGLPVNPQVLLDHIIGQSAPNPQEGR</sequence>
<dbReference type="EMBL" id="JANFNG010000001">
    <property type="protein sequence ID" value="MCQ4079209.1"/>
    <property type="molecule type" value="Genomic_DNA"/>
</dbReference>
<organism evidence="3 4">
    <name type="scientific">Streptomyces humicola</name>
    <dbReference type="NCBI Taxonomy" id="2953240"/>
    <lineage>
        <taxon>Bacteria</taxon>
        <taxon>Bacillati</taxon>
        <taxon>Actinomycetota</taxon>
        <taxon>Actinomycetes</taxon>
        <taxon>Kitasatosporales</taxon>
        <taxon>Streptomycetaceae</taxon>
        <taxon>Streptomyces</taxon>
    </lineage>
</organism>
<reference evidence="3" key="1">
    <citation type="submission" date="2022-06" db="EMBL/GenBank/DDBJ databases">
        <title>Draft genome sequence of Streptomyces sp. RB6PN25 isolated from peat swamp forest in Thailand.</title>
        <authorList>
            <person name="Duangmal K."/>
            <person name="Klaysubun C."/>
        </authorList>
    </citation>
    <scope>NUCLEOTIDE SEQUENCE</scope>
    <source>
        <strain evidence="3">RB6PN25</strain>
    </source>
</reference>
<dbReference type="Pfam" id="PF02470">
    <property type="entry name" value="MlaD"/>
    <property type="match status" value="1"/>
</dbReference>